<sequence length="139" mass="14959">MSFEEKRAWIYAVVAAGVSLVYFATVLGQVRAAEVTEIAYVRPMLTAIGVALAVNVVAHIVAGIASPGEADRKDERDADIHRHGRRAGYYVLAAGGVAALALTLAEYENFWIANALYLAFVLDALASSITKIVAYRRGF</sequence>
<proteinExistence type="predicted"/>
<comment type="caution">
    <text evidence="2">The sequence shown here is derived from an EMBL/GenBank/DDBJ whole genome shotgun (WGS) entry which is preliminary data.</text>
</comment>
<evidence type="ECO:0000256" key="1">
    <source>
        <dbReference type="SAM" id="Phobius"/>
    </source>
</evidence>
<name>A0A243RKT0_9ACTN</name>
<dbReference type="AlphaFoldDB" id="A0A243RKT0"/>
<keyword evidence="3" id="KW-1185">Reference proteome</keyword>
<dbReference type="EMBL" id="NGFP01000080">
    <property type="protein sequence ID" value="OUC95477.1"/>
    <property type="molecule type" value="Genomic_DNA"/>
</dbReference>
<feature type="transmembrane region" description="Helical" evidence="1">
    <location>
        <begin position="44"/>
        <end position="66"/>
    </location>
</feature>
<evidence type="ECO:0000313" key="3">
    <source>
        <dbReference type="Proteomes" id="UP000194761"/>
    </source>
</evidence>
<feature type="transmembrane region" description="Helical" evidence="1">
    <location>
        <begin position="111"/>
        <end position="134"/>
    </location>
</feature>
<protein>
    <recommendedName>
        <fullName evidence="4">DUF2178 domain-containing protein</fullName>
    </recommendedName>
</protein>
<keyword evidence="1" id="KW-1133">Transmembrane helix</keyword>
<keyword evidence="1" id="KW-0812">Transmembrane</keyword>
<gene>
    <name evidence="2" type="ORF">CA984_18610</name>
</gene>
<dbReference type="RefSeq" id="WP_086574072.1">
    <property type="nucleotide sequence ID" value="NZ_NGFP01000080.1"/>
</dbReference>
<dbReference type="Proteomes" id="UP000194761">
    <property type="component" value="Unassembled WGS sequence"/>
</dbReference>
<accession>A0A243RKT0</accession>
<evidence type="ECO:0000313" key="2">
    <source>
        <dbReference type="EMBL" id="OUC95477.1"/>
    </source>
</evidence>
<feature type="transmembrane region" description="Helical" evidence="1">
    <location>
        <begin position="87"/>
        <end position="105"/>
    </location>
</feature>
<evidence type="ECO:0008006" key="4">
    <source>
        <dbReference type="Google" id="ProtNLM"/>
    </source>
</evidence>
<feature type="transmembrane region" description="Helical" evidence="1">
    <location>
        <begin position="9"/>
        <end position="32"/>
    </location>
</feature>
<reference evidence="2 3" key="1">
    <citation type="submission" date="2017-05" db="EMBL/GenBank/DDBJ databases">
        <title>Biotechnological potential of actinobacteria isolated from South African environments.</title>
        <authorList>
            <person name="Le Roes-Hill M."/>
            <person name="Prins A."/>
            <person name="Durrell K.A."/>
        </authorList>
    </citation>
    <scope>NUCLEOTIDE SEQUENCE [LARGE SCALE GENOMIC DNA]</scope>
    <source>
        <strain evidence="2">M26</strain>
    </source>
</reference>
<keyword evidence="1" id="KW-0472">Membrane</keyword>
<organism evidence="2 3">
    <name type="scientific">Streptosporangium minutum</name>
    <dbReference type="NCBI Taxonomy" id="569862"/>
    <lineage>
        <taxon>Bacteria</taxon>
        <taxon>Bacillati</taxon>
        <taxon>Actinomycetota</taxon>
        <taxon>Actinomycetes</taxon>
        <taxon>Streptosporangiales</taxon>
        <taxon>Streptosporangiaceae</taxon>
        <taxon>Streptosporangium</taxon>
    </lineage>
</organism>